<dbReference type="EMBL" id="LDPZ01000031">
    <property type="protein sequence ID" value="KTQ92670.1"/>
    <property type="molecule type" value="Genomic_DNA"/>
</dbReference>
<dbReference type="Proteomes" id="UP000078272">
    <property type="component" value="Unassembled WGS sequence"/>
</dbReference>
<evidence type="ECO:0000313" key="2">
    <source>
        <dbReference type="Proteomes" id="UP000078272"/>
    </source>
</evidence>
<dbReference type="AlphaFoldDB" id="A0A175R807"/>
<dbReference type="PATRIC" id="fig|401562.3.peg.2783"/>
<proteinExistence type="predicted"/>
<organism evidence="1 2">
    <name type="scientific">Aureimonas ureilytica</name>
    <dbReference type="NCBI Taxonomy" id="401562"/>
    <lineage>
        <taxon>Bacteria</taxon>
        <taxon>Pseudomonadati</taxon>
        <taxon>Pseudomonadota</taxon>
        <taxon>Alphaproteobacteria</taxon>
        <taxon>Hyphomicrobiales</taxon>
        <taxon>Aurantimonadaceae</taxon>
        <taxon>Aureimonas</taxon>
    </lineage>
</organism>
<sequence>MPHEVPADPRRRIGGTGQPMHEVSAYVARYAFGLPVDWLRQASDQGSAGLPIDPESPPLFETQAAYLDRHGLLTAAERRALKRKPSPSGEAVPP</sequence>
<gene>
    <name evidence="1" type="ORF">NS226_15390</name>
</gene>
<reference evidence="1 2" key="1">
    <citation type="journal article" date="2016" name="Front. Microbiol.">
        <title>Genomic Resource of Rice Seed Associated Bacteria.</title>
        <authorList>
            <person name="Midha S."/>
            <person name="Bansal K."/>
            <person name="Sharma S."/>
            <person name="Kumar N."/>
            <person name="Patil P.P."/>
            <person name="Chaudhry V."/>
            <person name="Patil P.B."/>
        </authorList>
    </citation>
    <scope>NUCLEOTIDE SEQUENCE [LARGE SCALE GENOMIC DNA]</scope>
    <source>
        <strain evidence="1 2">NS226</strain>
    </source>
</reference>
<comment type="caution">
    <text evidence="1">The sequence shown here is derived from an EMBL/GenBank/DDBJ whole genome shotgun (WGS) entry which is preliminary data.</text>
</comment>
<protein>
    <submittedName>
        <fullName evidence="1">Uncharacterized protein</fullName>
    </submittedName>
</protein>
<name>A0A175R807_9HYPH</name>
<evidence type="ECO:0000313" key="1">
    <source>
        <dbReference type="EMBL" id="KTQ92670.1"/>
    </source>
</evidence>
<accession>A0A175R807</accession>